<dbReference type="EMBL" id="JAQQBR010001849">
    <property type="protein sequence ID" value="KAK0159524.1"/>
    <property type="molecule type" value="Genomic_DNA"/>
</dbReference>
<gene>
    <name evidence="1" type="ORF">PV327_010983</name>
</gene>
<sequence>MPSFRSDMPHARLPATMSVGGGPGECARRLTASEDFVSGLIVDWSKMLVDSPYAAASEAPGACMTNALSVGSVSGSRGNLEADRSIGMKVLFYGSSGKRCLCERKENNEFDL</sequence>
<name>A0AA39EYW1_MICHY</name>
<evidence type="ECO:0000313" key="1">
    <source>
        <dbReference type="EMBL" id="KAK0159524.1"/>
    </source>
</evidence>
<reference evidence="1" key="1">
    <citation type="journal article" date="2023" name="bioRxiv">
        <title>Scaffold-level genome assemblies of two parasitoid biocontrol wasps reveal the parthenogenesis mechanism and an associated novel virus.</title>
        <authorList>
            <person name="Inwood S."/>
            <person name="Skelly J."/>
            <person name="Guhlin J."/>
            <person name="Harrop T."/>
            <person name="Goldson S."/>
            <person name="Dearden P."/>
        </authorList>
    </citation>
    <scope>NUCLEOTIDE SEQUENCE</scope>
    <source>
        <strain evidence="1">Lincoln</strain>
        <tissue evidence="1">Whole body</tissue>
    </source>
</reference>
<dbReference type="Proteomes" id="UP001168972">
    <property type="component" value="Unassembled WGS sequence"/>
</dbReference>
<organism evidence="1 2">
    <name type="scientific">Microctonus hyperodae</name>
    <name type="common">Parasitoid wasp</name>
    <dbReference type="NCBI Taxonomy" id="165561"/>
    <lineage>
        <taxon>Eukaryota</taxon>
        <taxon>Metazoa</taxon>
        <taxon>Ecdysozoa</taxon>
        <taxon>Arthropoda</taxon>
        <taxon>Hexapoda</taxon>
        <taxon>Insecta</taxon>
        <taxon>Pterygota</taxon>
        <taxon>Neoptera</taxon>
        <taxon>Endopterygota</taxon>
        <taxon>Hymenoptera</taxon>
        <taxon>Apocrita</taxon>
        <taxon>Ichneumonoidea</taxon>
        <taxon>Braconidae</taxon>
        <taxon>Euphorinae</taxon>
        <taxon>Microctonus</taxon>
    </lineage>
</organism>
<dbReference type="AlphaFoldDB" id="A0AA39EYW1"/>
<evidence type="ECO:0000313" key="2">
    <source>
        <dbReference type="Proteomes" id="UP001168972"/>
    </source>
</evidence>
<reference evidence="1" key="2">
    <citation type="submission" date="2023-03" db="EMBL/GenBank/DDBJ databases">
        <authorList>
            <person name="Inwood S.N."/>
            <person name="Skelly J.G."/>
            <person name="Guhlin J."/>
            <person name="Harrop T.W.R."/>
            <person name="Goldson S.G."/>
            <person name="Dearden P.K."/>
        </authorList>
    </citation>
    <scope>NUCLEOTIDE SEQUENCE</scope>
    <source>
        <strain evidence="1">Lincoln</strain>
        <tissue evidence="1">Whole body</tissue>
    </source>
</reference>
<keyword evidence="2" id="KW-1185">Reference proteome</keyword>
<protein>
    <submittedName>
        <fullName evidence="1">Uncharacterized protein</fullName>
    </submittedName>
</protein>
<accession>A0AA39EYW1</accession>
<proteinExistence type="predicted"/>
<comment type="caution">
    <text evidence="1">The sequence shown here is derived from an EMBL/GenBank/DDBJ whole genome shotgun (WGS) entry which is preliminary data.</text>
</comment>